<protein>
    <recommendedName>
        <fullName evidence="2">histidine kinase</fullName>
        <ecNumber evidence="2">2.7.13.3</ecNumber>
    </recommendedName>
</protein>
<keyword evidence="9" id="KW-1133">Transmembrane helix</keyword>
<feature type="transmembrane region" description="Helical" evidence="9">
    <location>
        <begin position="83"/>
        <end position="109"/>
    </location>
</feature>
<keyword evidence="9" id="KW-0472">Membrane</keyword>
<evidence type="ECO:0000256" key="7">
    <source>
        <dbReference type="ARBA" id="ARBA00022840"/>
    </source>
</evidence>
<dbReference type="InterPro" id="IPR036890">
    <property type="entry name" value="HATPase_C_sf"/>
</dbReference>
<evidence type="ECO:0000256" key="8">
    <source>
        <dbReference type="ARBA" id="ARBA00023012"/>
    </source>
</evidence>
<dbReference type="Gene3D" id="1.20.5.1930">
    <property type="match status" value="1"/>
</dbReference>
<dbReference type="Gene3D" id="3.30.565.10">
    <property type="entry name" value="Histidine kinase-like ATPase, C-terminal domain"/>
    <property type="match status" value="1"/>
</dbReference>
<keyword evidence="4" id="KW-0808">Transferase</keyword>
<keyword evidence="3" id="KW-0597">Phosphoprotein</keyword>
<dbReference type="GO" id="GO:0005524">
    <property type="term" value="F:ATP binding"/>
    <property type="evidence" value="ECO:0007669"/>
    <property type="project" value="UniProtKB-KW"/>
</dbReference>
<dbReference type="InterPro" id="IPR055558">
    <property type="entry name" value="DUF7134"/>
</dbReference>
<keyword evidence="9" id="KW-0812">Transmembrane</keyword>
<organism evidence="12 13">
    <name type="scientific">Nocardiopsis flavescens</name>
    <dbReference type="NCBI Taxonomy" id="758803"/>
    <lineage>
        <taxon>Bacteria</taxon>
        <taxon>Bacillati</taxon>
        <taxon>Actinomycetota</taxon>
        <taxon>Actinomycetes</taxon>
        <taxon>Streptosporangiales</taxon>
        <taxon>Nocardiopsidaceae</taxon>
        <taxon>Nocardiopsis</taxon>
    </lineage>
</organism>
<evidence type="ECO:0000259" key="11">
    <source>
        <dbReference type="Pfam" id="PF23539"/>
    </source>
</evidence>
<feature type="domain" description="Signal transduction histidine kinase subgroup 3 dimerisation and phosphoacceptor" evidence="10">
    <location>
        <begin position="196"/>
        <end position="260"/>
    </location>
</feature>
<dbReference type="EMBL" id="FQZK01000012">
    <property type="protein sequence ID" value="SHJ99152.1"/>
    <property type="molecule type" value="Genomic_DNA"/>
</dbReference>
<dbReference type="GO" id="GO:0000155">
    <property type="term" value="F:phosphorelay sensor kinase activity"/>
    <property type="evidence" value="ECO:0007669"/>
    <property type="project" value="InterPro"/>
</dbReference>
<dbReference type="Pfam" id="PF07730">
    <property type="entry name" value="HisKA_3"/>
    <property type="match status" value="1"/>
</dbReference>
<feature type="domain" description="DUF7134" evidence="11">
    <location>
        <begin position="60"/>
        <end position="159"/>
    </location>
</feature>
<dbReference type="SUPFAM" id="SSF55874">
    <property type="entry name" value="ATPase domain of HSP90 chaperone/DNA topoisomerase II/histidine kinase"/>
    <property type="match status" value="1"/>
</dbReference>
<evidence type="ECO:0000256" key="1">
    <source>
        <dbReference type="ARBA" id="ARBA00000085"/>
    </source>
</evidence>
<dbReference type="GO" id="GO:0046983">
    <property type="term" value="F:protein dimerization activity"/>
    <property type="evidence" value="ECO:0007669"/>
    <property type="project" value="InterPro"/>
</dbReference>
<comment type="catalytic activity">
    <reaction evidence="1">
        <text>ATP + protein L-histidine = ADP + protein N-phospho-L-histidine.</text>
        <dbReference type="EC" id="2.7.13.3"/>
    </reaction>
</comment>
<evidence type="ECO:0000256" key="4">
    <source>
        <dbReference type="ARBA" id="ARBA00022679"/>
    </source>
</evidence>
<evidence type="ECO:0000256" key="3">
    <source>
        <dbReference type="ARBA" id="ARBA00022553"/>
    </source>
</evidence>
<dbReference type="Proteomes" id="UP000184452">
    <property type="component" value="Unassembled WGS sequence"/>
</dbReference>
<evidence type="ECO:0000256" key="5">
    <source>
        <dbReference type="ARBA" id="ARBA00022741"/>
    </source>
</evidence>
<dbReference type="AlphaFoldDB" id="A0A1M6NU60"/>
<reference evidence="12 13" key="1">
    <citation type="submission" date="2016-11" db="EMBL/GenBank/DDBJ databases">
        <authorList>
            <person name="Jaros S."/>
            <person name="Januszkiewicz K."/>
            <person name="Wedrychowicz H."/>
        </authorList>
    </citation>
    <scope>NUCLEOTIDE SEQUENCE [LARGE SCALE GENOMIC DNA]</scope>
    <source>
        <strain evidence="12 13">CGMCC 4.5723</strain>
    </source>
</reference>
<dbReference type="InterPro" id="IPR011712">
    <property type="entry name" value="Sig_transdc_His_kin_sub3_dim/P"/>
</dbReference>
<evidence type="ECO:0000313" key="13">
    <source>
        <dbReference type="Proteomes" id="UP000184452"/>
    </source>
</evidence>
<evidence type="ECO:0000259" key="10">
    <source>
        <dbReference type="Pfam" id="PF07730"/>
    </source>
</evidence>
<dbReference type="GO" id="GO:0016020">
    <property type="term" value="C:membrane"/>
    <property type="evidence" value="ECO:0007669"/>
    <property type="project" value="InterPro"/>
</dbReference>
<dbReference type="InterPro" id="IPR050482">
    <property type="entry name" value="Sensor_HK_TwoCompSys"/>
</dbReference>
<evidence type="ECO:0000256" key="6">
    <source>
        <dbReference type="ARBA" id="ARBA00022777"/>
    </source>
</evidence>
<evidence type="ECO:0000256" key="2">
    <source>
        <dbReference type="ARBA" id="ARBA00012438"/>
    </source>
</evidence>
<dbReference type="PANTHER" id="PTHR24421:SF10">
    <property type="entry name" value="NITRATE_NITRITE SENSOR PROTEIN NARQ"/>
    <property type="match status" value="1"/>
</dbReference>
<sequence length="393" mass="42325">MNTDGGPYKRDVRDWIVDLSMFLLALVFAATAVLDFPPPGPPTGDAAPITVPGQPTWWEAAQRVATLAGCVSLWWRRRRPVEIAVALVALSVLTELATGALLIALFSLALHRPPKVSLAVFGLGIASVGLGTLLLPDPHLPALVAFLLGVAIQGAVIGWGLSIHHRRELVESLRERAVHAETEAQLRAEHAQHQVREAMAREIHDVLGHRLSLLSVHAGALEYRPDAPPREIARSAKVIRESAHQALQDLREVIGVLRAPVGELPQPTMADLRQLVEEADEAGARVAFTEDYEGTVPDRAGRTAYRIVQEGLTNVRKHAPGADTRVSVRGAPGEGLTVEVRNGRAPVEERRSGSDGQGLVGLTERVSLLSGRLEHGPLPGGGWRLSAWLPWAG</sequence>
<keyword evidence="7" id="KW-0067">ATP-binding</keyword>
<evidence type="ECO:0000313" key="12">
    <source>
        <dbReference type="EMBL" id="SHJ99152.1"/>
    </source>
</evidence>
<dbReference type="OrthoDB" id="227596at2"/>
<feature type="transmembrane region" description="Helical" evidence="9">
    <location>
        <begin position="116"/>
        <end position="136"/>
    </location>
</feature>
<dbReference type="EC" id="2.7.13.3" evidence="2"/>
<feature type="transmembrane region" description="Helical" evidence="9">
    <location>
        <begin position="142"/>
        <end position="161"/>
    </location>
</feature>
<dbReference type="PANTHER" id="PTHR24421">
    <property type="entry name" value="NITRATE/NITRITE SENSOR PROTEIN NARX-RELATED"/>
    <property type="match status" value="1"/>
</dbReference>
<dbReference type="RefSeq" id="WP_073380785.1">
    <property type="nucleotide sequence ID" value="NZ_FQZK01000012.1"/>
</dbReference>
<keyword evidence="5" id="KW-0547">Nucleotide-binding</keyword>
<name>A0A1M6NU60_9ACTN</name>
<dbReference type="Pfam" id="PF23539">
    <property type="entry name" value="DUF7134"/>
    <property type="match status" value="1"/>
</dbReference>
<keyword evidence="8" id="KW-0902">Two-component regulatory system</keyword>
<proteinExistence type="predicted"/>
<dbReference type="CDD" id="cd16917">
    <property type="entry name" value="HATPase_UhpB-NarQ-NarX-like"/>
    <property type="match status" value="1"/>
</dbReference>
<keyword evidence="6 12" id="KW-0418">Kinase</keyword>
<keyword evidence="13" id="KW-1185">Reference proteome</keyword>
<accession>A0A1M6NU60</accession>
<evidence type="ECO:0000256" key="9">
    <source>
        <dbReference type="SAM" id="Phobius"/>
    </source>
</evidence>
<dbReference type="STRING" id="758803.SAMN05421803_112102"/>
<gene>
    <name evidence="12" type="ORF">SAMN05421803_112102</name>
</gene>
<feature type="transmembrane region" description="Helical" evidence="9">
    <location>
        <begin position="15"/>
        <end position="34"/>
    </location>
</feature>